<evidence type="ECO:0000256" key="5">
    <source>
        <dbReference type="SAM" id="Phobius"/>
    </source>
</evidence>
<sequence length="293" mass="34126">MKFFNKLERKFGKYAIPNLTKYIIITYVIGYVLWLISSYSSVNIIYWITLDPHLILQGQVWRIVSWVLMPPSALNIFTIIMLLFYYNIGTALERVWGDFRYNAYIFFGLIMTVVGAFILYAISGPITIGTVSFWPYSSLFSTYYVSLSIFLGFAMTFPEQQVLFMLFIPIKIKWLALIDVAYLLYEMISGGWAVRVLIICSLASTIIFFLATRNYSRFNYREQKRKRDFYRATGYTRARGDGAGASGRQPIHKCAVCGRTELDDPNLEFRFCSRCNGNYEYCQDHLFNHVHIK</sequence>
<feature type="transmembrane region" description="Helical" evidence="5">
    <location>
        <begin position="68"/>
        <end position="89"/>
    </location>
</feature>
<comment type="caution">
    <text evidence="6">The sequence shown here is derived from an EMBL/GenBank/DDBJ whole genome shotgun (WGS) entry which is preliminary data.</text>
</comment>
<feature type="transmembrane region" description="Helical" evidence="5">
    <location>
        <begin position="191"/>
        <end position="211"/>
    </location>
</feature>
<feature type="transmembrane region" description="Helical" evidence="5">
    <location>
        <begin position="101"/>
        <end position="122"/>
    </location>
</feature>
<keyword evidence="4 5" id="KW-0472">Membrane</keyword>
<dbReference type="EMBL" id="DVOO01000010">
    <property type="protein sequence ID" value="HIV24767.1"/>
    <property type="molecule type" value="Genomic_DNA"/>
</dbReference>
<gene>
    <name evidence="6" type="ORF">IAB71_03115</name>
</gene>
<organism evidence="6 7">
    <name type="scientific">Candidatus Scatomonas pullistercoris</name>
    <dbReference type="NCBI Taxonomy" id="2840920"/>
    <lineage>
        <taxon>Bacteria</taxon>
        <taxon>Bacillati</taxon>
        <taxon>Bacillota</taxon>
        <taxon>Clostridia</taxon>
        <taxon>Lachnospirales</taxon>
        <taxon>Lachnospiraceae</taxon>
        <taxon>Lachnospiraceae incertae sedis</taxon>
        <taxon>Candidatus Scatomonas</taxon>
    </lineage>
</organism>
<evidence type="ECO:0000313" key="6">
    <source>
        <dbReference type="EMBL" id="HIV24767.1"/>
    </source>
</evidence>
<dbReference type="AlphaFoldDB" id="A0A9D1P2E9"/>
<feature type="transmembrane region" description="Helical" evidence="5">
    <location>
        <begin position="162"/>
        <end position="185"/>
    </location>
</feature>
<dbReference type="Gene3D" id="1.20.1540.10">
    <property type="entry name" value="Rhomboid-like"/>
    <property type="match status" value="1"/>
</dbReference>
<dbReference type="GO" id="GO:0016020">
    <property type="term" value="C:membrane"/>
    <property type="evidence" value="ECO:0007669"/>
    <property type="project" value="UniProtKB-SubCell"/>
</dbReference>
<feature type="transmembrane region" description="Helical" evidence="5">
    <location>
        <begin position="134"/>
        <end position="155"/>
    </location>
</feature>
<evidence type="ECO:0000256" key="3">
    <source>
        <dbReference type="ARBA" id="ARBA00022989"/>
    </source>
</evidence>
<keyword evidence="3 5" id="KW-1133">Transmembrane helix</keyword>
<reference evidence="6" key="1">
    <citation type="submission" date="2020-10" db="EMBL/GenBank/DDBJ databases">
        <authorList>
            <person name="Gilroy R."/>
        </authorList>
    </citation>
    <scope>NUCLEOTIDE SEQUENCE</scope>
    <source>
        <strain evidence="6">CHK188-20938</strain>
    </source>
</reference>
<feature type="transmembrane region" description="Helical" evidence="5">
    <location>
        <begin position="21"/>
        <end position="48"/>
    </location>
</feature>
<comment type="subcellular location">
    <subcellularLocation>
        <location evidence="1">Membrane</location>
        <topology evidence="1">Multi-pass membrane protein</topology>
    </subcellularLocation>
</comment>
<name>A0A9D1P2E9_9FIRM</name>
<dbReference type="InterPro" id="IPR035952">
    <property type="entry name" value="Rhomboid-like_sf"/>
</dbReference>
<protein>
    <recommendedName>
        <fullName evidence="8">Rhomboid family intramembrane serine protease</fullName>
    </recommendedName>
</protein>
<keyword evidence="2 5" id="KW-0812">Transmembrane</keyword>
<evidence type="ECO:0000256" key="1">
    <source>
        <dbReference type="ARBA" id="ARBA00004141"/>
    </source>
</evidence>
<dbReference type="Proteomes" id="UP000824169">
    <property type="component" value="Unassembled WGS sequence"/>
</dbReference>
<evidence type="ECO:0000256" key="2">
    <source>
        <dbReference type="ARBA" id="ARBA00022692"/>
    </source>
</evidence>
<proteinExistence type="predicted"/>
<evidence type="ECO:0000256" key="4">
    <source>
        <dbReference type="ARBA" id="ARBA00023136"/>
    </source>
</evidence>
<evidence type="ECO:0000313" key="7">
    <source>
        <dbReference type="Proteomes" id="UP000824169"/>
    </source>
</evidence>
<accession>A0A9D1P2E9</accession>
<reference evidence="6" key="2">
    <citation type="journal article" date="2021" name="PeerJ">
        <title>Extensive microbial diversity within the chicken gut microbiome revealed by metagenomics and culture.</title>
        <authorList>
            <person name="Gilroy R."/>
            <person name="Ravi A."/>
            <person name="Getino M."/>
            <person name="Pursley I."/>
            <person name="Horton D.L."/>
            <person name="Alikhan N.F."/>
            <person name="Baker D."/>
            <person name="Gharbi K."/>
            <person name="Hall N."/>
            <person name="Watson M."/>
            <person name="Adriaenssens E.M."/>
            <person name="Foster-Nyarko E."/>
            <person name="Jarju S."/>
            <person name="Secka A."/>
            <person name="Antonio M."/>
            <person name="Oren A."/>
            <person name="Chaudhuri R.R."/>
            <person name="La Ragione R."/>
            <person name="Hildebrand F."/>
            <person name="Pallen M.J."/>
        </authorList>
    </citation>
    <scope>NUCLEOTIDE SEQUENCE</scope>
    <source>
        <strain evidence="6">CHK188-20938</strain>
    </source>
</reference>
<evidence type="ECO:0008006" key="8">
    <source>
        <dbReference type="Google" id="ProtNLM"/>
    </source>
</evidence>
<dbReference type="SUPFAM" id="SSF144091">
    <property type="entry name" value="Rhomboid-like"/>
    <property type="match status" value="1"/>
</dbReference>